<accession>A0A7G9SIP0</accession>
<dbReference type="InterPro" id="IPR010664">
    <property type="entry name" value="LipoPS_assembly_LptC-rel"/>
</dbReference>
<protein>
    <submittedName>
        <fullName evidence="2">LPS export ABC transporter periplasmic protein LptC</fullName>
    </submittedName>
</protein>
<feature type="transmembrane region" description="Helical" evidence="1">
    <location>
        <begin position="31"/>
        <end position="49"/>
    </location>
</feature>
<dbReference type="Pfam" id="PF06835">
    <property type="entry name" value="LptC"/>
    <property type="match status" value="1"/>
</dbReference>
<keyword evidence="3" id="KW-1185">Reference proteome</keyword>
<dbReference type="KEGG" id="slut:H9L13_01880"/>
<dbReference type="GO" id="GO:0015221">
    <property type="term" value="F:lipopolysaccharide transmembrane transporter activity"/>
    <property type="evidence" value="ECO:0007669"/>
    <property type="project" value="InterPro"/>
</dbReference>
<dbReference type="InterPro" id="IPR026265">
    <property type="entry name" value="LptC"/>
</dbReference>
<keyword evidence="1" id="KW-1133">Transmembrane helix</keyword>
<dbReference type="Proteomes" id="UP000515971">
    <property type="component" value="Chromosome"/>
</dbReference>
<organism evidence="2 3">
    <name type="scientific">Sphingomonas lutea</name>
    <dbReference type="NCBI Taxonomy" id="1045317"/>
    <lineage>
        <taxon>Bacteria</taxon>
        <taxon>Pseudomonadati</taxon>
        <taxon>Pseudomonadota</taxon>
        <taxon>Alphaproteobacteria</taxon>
        <taxon>Sphingomonadales</taxon>
        <taxon>Sphingomonadaceae</taxon>
        <taxon>Sphingomonas</taxon>
    </lineage>
</organism>
<dbReference type="NCBIfam" id="TIGR04409">
    <property type="entry name" value="LptC_YrbK"/>
    <property type="match status" value="1"/>
</dbReference>
<keyword evidence="1" id="KW-0812">Transmembrane</keyword>
<dbReference type="EMBL" id="CP060718">
    <property type="protein sequence ID" value="QNN67715.1"/>
    <property type="molecule type" value="Genomic_DNA"/>
</dbReference>
<dbReference type="AlphaFoldDB" id="A0A7G9SIP0"/>
<dbReference type="RefSeq" id="WP_187538530.1">
    <property type="nucleotide sequence ID" value="NZ_BAABJT010000001.1"/>
</dbReference>
<evidence type="ECO:0000256" key="1">
    <source>
        <dbReference type="SAM" id="Phobius"/>
    </source>
</evidence>
<name>A0A7G9SIP0_9SPHN</name>
<proteinExistence type="predicted"/>
<gene>
    <name evidence="2" type="primary">lptC</name>
    <name evidence="2" type="ORF">H9L13_01880</name>
</gene>
<keyword evidence="1" id="KW-0472">Membrane</keyword>
<sequence length="212" mass="23177">MSEAAINRRGTKRRWAVPGSAHDRLIGWSKVVLPAAVGVVIAVLAVAPLDRDGDVSFILDKKKVDNAPERMRVESARYTGTDNKGQRFEIVANNAIQQTSDEPIVDIRGMFAQLQLQQGPVRIGANQGRYNLDTQQVVVDGPIRVLGPDGYRLATRDVKVDLKDRQVVSDGPVTGSTRLGTFEADQLRADLGTRTLILNGRARLKITQGAVR</sequence>
<evidence type="ECO:0000313" key="2">
    <source>
        <dbReference type="EMBL" id="QNN67715.1"/>
    </source>
</evidence>
<dbReference type="GO" id="GO:0005886">
    <property type="term" value="C:plasma membrane"/>
    <property type="evidence" value="ECO:0007669"/>
    <property type="project" value="InterPro"/>
</dbReference>
<evidence type="ECO:0000313" key="3">
    <source>
        <dbReference type="Proteomes" id="UP000515971"/>
    </source>
</evidence>
<dbReference type="Gene3D" id="2.60.450.10">
    <property type="entry name" value="Lipopolysaccharide (LPS) transport protein A like domain"/>
    <property type="match status" value="1"/>
</dbReference>
<reference evidence="2 3" key="1">
    <citation type="submission" date="2020-08" db="EMBL/GenBank/DDBJ databases">
        <title>Genome sequence of Sphingomonas lutea KCTC 23642T.</title>
        <authorList>
            <person name="Hyun D.-W."/>
            <person name="Bae J.-W."/>
        </authorList>
    </citation>
    <scope>NUCLEOTIDE SEQUENCE [LARGE SCALE GENOMIC DNA]</scope>
    <source>
        <strain evidence="2 3">KCTC 23642</strain>
    </source>
</reference>